<gene>
    <name evidence="1" type="ORF">C1O66_22510</name>
</gene>
<dbReference type="SUPFAM" id="SSF55469">
    <property type="entry name" value="FMN-dependent nitroreductase-like"/>
    <property type="match status" value="2"/>
</dbReference>
<proteinExistence type="predicted"/>
<evidence type="ECO:0000313" key="2">
    <source>
        <dbReference type="Proteomes" id="UP000235916"/>
    </source>
</evidence>
<comment type="caution">
    <text evidence="1">The sequence shown here is derived from an EMBL/GenBank/DDBJ whole genome shotgun (WGS) entry which is preliminary data.</text>
</comment>
<reference evidence="1 2" key="1">
    <citation type="submission" date="2018-01" db="EMBL/GenBank/DDBJ databases">
        <title>Draft genome sequence of Paucibacter aquatile CR182 isolated from freshwater of the Nakdong River.</title>
        <authorList>
            <person name="Choi A."/>
            <person name="Chung E.J."/>
        </authorList>
    </citation>
    <scope>NUCLEOTIDE SEQUENCE [LARGE SCALE GENOMIC DNA]</scope>
    <source>
        <strain evidence="1 2">CR182</strain>
    </source>
</reference>
<dbReference type="GO" id="GO:0016491">
    <property type="term" value="F:oxidoreductase activity"/>
    <property type="evidence" value="ECO:0007669"/>
    <property type="project" value="InterPro"/>
</dbReference>
<accession>A0A2N8KSM2</accession>
<protein>
    <submittedName>
        <fullName evidence="1">Molybdopterin biosynthesis protein MoeY</fullName>
    </submittedName>
</protein>
<name>A0A2N8KSM2_9BURK</name>
<evidence type="ECO:0000313" key="1">
    <source>
        <dbReference type="EMBL" id="PND36457.1"/>
    </source>
</evidence>
<dbReference type="RefSeq" id="WP_102770231.1">
    <property type="nucleotide sequence ID" value="NZ_POSP01000004.1"/>
</dbReference>
<dbReference type="AlphaFoldDB" id="A0A2N8KSM2"/>
<dbReference type="InterPro" id="IPR000415">
    <property type="entry name" value="Nitroreductase-like"/>
</dbReference>
<dbReference type="Proteomes" id="UP000235916">
    <property type="component" value="Unassembled WGS sequence"/>
</dbReference>
<keyword evidence="2" id="KW-1185">Reference proteome</keyword>
<dbReference type="OrthoDB" id="272552at2"/>
<dbReference type="EMBL" id="POSP01000004">
    <property type="protein sequence ID" value="PND36457.1"/>
    <property type="molecule type" value="Genomic_DNA"/>
</dbReference>
<organism evidence="1 2">
    <name type="scientific">Kinneretia aquatilis</name>
    <dbReference type="NCBI Taxonomy" id="2070761"/>
    <lineage>
        <taxon>Bacteria</taxon>
        <taxon>Pseudomonadati</taxon>
        <taxon>Pseudomonadota</taxon>
        <taxon>Betaproteobacteria</taxon>
        <taxon>Burkholderiales</taxon>
        <taxon>Sphaerotilaceae</taxon>
        <taxon>Roseateles</taxon>
    </lineage>
</organism>
<dbReference type="Gene3D" id="3.40.109.10">
    <property type="entry name" value="NADH Oxidase"/>
    <property type="match status" value="2"/>
</dbReference>
<sequence>MNELAVIHRILDLARWAPSGDNTQPWRFEIVGPHDVVVHGFDTREHCVYDLDGHPSQIALGALIETAAIAASEYGLRLVSTHRASSPEARPVFDWHFSPSDSSTRSPLIDCIQSRSVQRRPLSTTPLTASQKQSLESACGDGFEILWLEGPQARWNTAWLMFHSAKIRLTSPEAYEVHRDIIDWRKQFSTSKVPEQALGTDPMTTRLMEFVMGSWERVRFFNRFLAGTWAPRIQLDLLPGLRCGAHYVLVAKQQARTLEDFVDAGRAMQRFWLTSTHLNLQMQPEITPLVFARYARENRKFSRETKVIDLAQEVKARLEALLGTDASNRAVFMGRLGSGPAATSRSLRHPLEELITTKPTITPTQHG</sequence>